<keyword evidence="2" id="KW-1185">Reference proteome</keyword>
<evidence type="ECO:0000313" key="2">
    <source>
        <dbReference type="Proteomes" id="UP000003327"/>
    </source>
</evidence>
<dbReference type="AlphaFoldDB" id="C9MPT2"/>
<protein>
    <submittedName>
        <fullName evidence="1">Uncharacterized protein</fullName>
    </submittedName>
</protein>
<dbReference type="EMBL" id="ACVA01000036">
    <property type="protein sequence ID" value="EEX18434.1"/>
    <property type="molecule type" value="Genomic_DNA"/>
</dbReference>
<organism evidence="1 2">
    <name type="scientific">Prevotella veroralis F0319</name>
    <dbReference type="NCBI Taxonomy" id="649761"/>
    <lineage>
        <taxon>Bacteria</taxon>
        <taxon>Pseudomonadati</taxon>
        <taxon>Bacteroidota</taxon>
        <taxon>Bacteroidia</taxon>
        <taxon>Bacteroidales</taxon>
        <taxon>Prevotellaceae</taxon>
        <taxon>Prevotella</taxon>
    </lineage>
</organism>
<reference evidence="1 2" key="1">
    <citation type="submission" date="2009-09" db="EMBL/GenBank/DDBJ databases">
        <authorList>
            <person name="Weinstock G."/>
            <person name="Sodergren E."/>
            <person name="Clifton S."/>
            <person name="Fulton L."/>
            <person name="Fulton B."/>
            <person name="Courtney L."/>
            <person name="Fronick C."/>
            <person name="Harrison M."/>
            <person name="Strong C."/>
            <person name="Farmer C."/>
            <person name="Delahaunty K."/>
            <person name="Markovic C."/>
            <person name="Hall O."/>
            <person name="Minx P."/>
            <person name="Tomlinson C."/>
            <person name="Mitreva M."/>
            <person name="Nelson J."/>
            <person name="Hou S."/>
            <person name="Wollam A."/>
            <person name="Pepin K.H."/>
            <person name="Johnson M."/>
            <person name="Bhonagiri V."/>
            <person name="Nash W.E."/>
            <person name="Warren W."/>
            <person name="Chinwalla A."/>
            <person name="Mardis E.R."/>
            <person name="Wilson R.K."/>
        </authorList>
    </citation>
    <scope>NUCLEOTIDE SEQUENCE [LARGE SCALE GENOMIC DNA]</scope>
    <source>
        <strain evidence="1 2">F0319</strain>
    </source>
</reference>
<dbReference type="Proteomes" id="UP000003327">
    <property type="component" value="Unassembled WGS sequence"/>
</dbReference>
<gene>
    <name evidence="1" type="ORF">HMPREF0973_01622</name>
</gene>
<comment type="caution">
    <text evidence="1">The sequence shown here is derived from an EMBL/GenBank/DDBJ whole genome shotgun (WGS) entry which is preliminary data.</text>
</comment>
<sequence length="45" mass="5395">MKQLELIARFIQQCRDRRPRLSEKRTYDLLGNKIQKRTDGGVCPY</sequence>
<proteinExistence type="predicted"/>
<evidence type="ECO:0000313" key="1">
    <source>
        <dbReference type="EMBL" id="EEX18434.1"/>
    </source>
</evidence>
<dbReference type="HOGENOM" id="CLU_3203716_0_0_10"/>
<accession>C9MPT2</accession>
<name>C9MPT2_9BACT</name>